<gene>
    <name evidence="2" type="ORF">Scep_024683</name>
</gene>
<keyword evidence="1" id="KW-0732">Signal</keyword>
<feature type="chain" id="PRO_5042840403" evidence="1">
    <location>
        <begin position="18"/>
        <end position="61"/>
    </location>
</feature>
<reference evidence="2 3" key="1">
    <citation type="submission" date="2024-01" db="EMBL/GenBank/DDBJ databases">
        <title>Genome assemblies of Stephania.</title>
        <authorList>
            <person name="Yang L."/>
        </authorList>
    </citation>
    <scope>NUCLEOTIDE SEQUENCE [LARGE SCALE GENOMIC DNA]</scope>
    <source>
        <strain evidence="2">JXDWG</strain>
        <tissue evidence="2">Leaf</tissue>
    </source>
</reference>
<organism evidence="2 3">
    <name type="scientific">Stephania cephalantha</name>
    <dbReference type="NCBI Taxonomy" id="152367"/>
    <lineage>
        <taxon>Eukaryota</taxon>
        <taxon>Viridiplantae</taxon>
        <taxon>Streptophyta</taxon>
        <taxon>Embryophyta</taxon>
        <taxon>Tracheophyta</taxon>
        <taxon>Spermatophyta</taxon>
        <taxon>Magnoliopsida</taxon>
        <taxon>Ranunculales</taxon>
        <taxon>Menispermaceae</taxon>
        <taxon>Menispermoideae</taxon>
        <taxon>Cissampelideae</taxon>
        <taxon>Stephania</taxon>
    </lineage>
</organism>
<dbReference type="AlphaFoldDB" id="A0AAP0F2F7"/>
<protein>
    <submittedName>
        <fullName evidence="2">Uncharacterized protein</fullName>
    </submittedName>
</protein>
<feature type="signal peptide" evidence="1">
    <location>
        <begin position="1"/>
        <end position="17"/>
    </location>
</feature>
<accession>A0AAP0F2F7</accession>
<name>A0AAP0F2F7_9MAGN</name>
<dbReference type="Proteomes" id="UP001419268">
    <property type="component" value="Unassembled WGS sequence"/>
</dbReference>
<proteinExistence type="predicted"/>
<evidence type="ECO:0000313" key="2">
    <source>
        <dbReference type="EMBL" id="KAK9101253.1"/>
    </source>
</evidence>
<evidence type="ECO:0000313" key="3">
    <source>
        <dbReference type="Proteomes" id="UP001419268"/>
    </source>
</evidence>
<evidence type="ECO:0000256" key="1">
    <source>
        <dbReference type="SAM" id="SignalP"/>
    </source>
</evidence>
<keyword evidence="3" id="KW-1185">Reference proteome</keyword>
<comment type="caution">
    <text evidence="2">The sequence shown here is derived from an EMBL/GenBank/DDBJ whole genome shotgun (WGS) entry which is preliminary data.</text>
</comment>
<dbReference type="EMBL" id="JBBNAG010000010">
    <property type="protein sequence ID" value="KAK9101253.1"/>
    <property type="molecule type" value="Genomic_DNA"/>
</dbReference>
<sequence length="61" mass="6555">MIRVSLFVLLLIRLTLAQNNGSAPAQKWPTLSGGRPVVIARRVFGAFSGVESVCQPICSID</sequence>